<sequence>MSFSSSVNSQSMEERDAIELYFACVTACSLDDEGVECTTRCVEVHLKNESE</sequence>
<name>A0A0A2C373_PROMR</name>
<evidence type="ECO:0000313" key="1">
    <source>
        <dbReference type="EMBL" id="KGG19967.1"/>
    </source>
</evidence>
<dbReference type="RefSeq" id="WP_193743152.1">
    <property type="nucleotide sequence ID" value="NZ_CP138967.1"/>
</dbReference>
<gene>
    <name evidence="1" type="ORF">EV03_1431</name>
</gene>
<protein>
    <submittedName>
        <fullName evidence="1">Uncharacterized protein</fullName>
    </submittedName>
</protein>
<comment type="caution">
    <text evidence="1">The sequence shown here is derived from an EMBL/GenBank/DDBJ whole genome shotgun (WGS) entry which is preliminary data.</text>
</comment>
<evidence type="ECO:0000313" key="2">
    <source>
        <dbReference type="Proteomes" id="UP000030392"/>
    </source>
</evidence>
<reference evidence="2" key="1">
    <citation type="journal article" date="2014" name="Sci. Data">
        <title>Genomes of diverse isolates of the marine cyanobacterium Prochlorococcus.</title>
        <authorList>
            <person name="Biller S."/>
            <person name="Berube P."/>
            <person name="Thompson J."/>
            <person name="Kelly L."/>
            <person name="Roggensack S."/>
            <person name="Awad L."/>
            <person name="Roache-Johnson K."/>
            <person name="Ding H."/>
            <person name="Giovannoni S.J."/>
            <person name="Moore L.R."/>
            <person name="Chisholm S.W."/>
        </authorList>
    </citation>
    <scope>NUCLEOTIDE SEQUENCE [LARGE SCALE GENOMIC DNA]</scope>
    <source>
        <strain evidence="2">PAC1</strain>
    </source>
</reference>
<dbReference type="Proteomes" id="UP000030392">
    <property type="component" value="Unassembled WGS sequence"/>
</dbReference>
<organism evidence="1 2">
    <name type="scientific">Prochlorococcus marinus str. PAC1</name>
    <dbReference type="NCBI Taxonomy" id="59924"/>
    <lineage>
        <taxon>Bacteria</taxon>
        <taxon>Bacillati</taxon>
        <taxon>Cyanobacteriota</taxon>
        <taxon>Cyanophyceae</taxon>
        <taxon>Synechococcales</taxon>
        <taxon>Prochlorococcaceae</taxon>
        <taxon>Prochlorococcus</taxon>
    </lineage>
</organism>
<dbReference type="EMBL" id="JNAX01000014">
    <property type="protein sequence ID" value="KGG19967.1"/>
    <property type="molecule type" value="Genomic_DNA"/>
</dbReference>
<proteinExistence type="predicted"/>
<accession>A0A0A2C373</accession>
<dbReference type="AlphaFoldDB" id="A0A0A2C373"/>